<feature type="compositionally biased region" description="Basic and acidic residues" evidence="1">
    <location>
        <begin position="55"/>
        <end position="70"/>
    </location>
</feature>
<feature type="region of interest" description="Disordered" evidence="1">
    <location>
        <begin position="52"/>
        <end position="304"/>
    </location>
</feature>
<evidence type="ECO:0000256" key="1">
    <source>
        <dbReference type="SAM" id="MobiDB-lite"/>
    </source>
</evidence>
<feature type="compositionally biased region" description="Acidic residues" evidence="1">
    <location>
        <begin position="240"/>
        <end position="255"/>
    </location>
</feature>
<dbReference type="Proteomes" id="UP000077266">
    <property type="component" value="Unassembled WGS sequence"/>
</dbReference>
<keyword evidence="3" id="KW-1185">Reference proteome</keyword>
<evidence type="ECO:0000313" key="3">
    <source>
        <dbReference type="Proteomes" id="UP000077266"/>
    </source>
</evidence>
<feature type="compositionally biased region" description="Polar residues" evidence="1">
    <location>
        <begin position="1"/>
        <end position="20"/>
    </location>
</feature>
<dbReference type="OrthoDB" id="10654490at2759"/>
<reference evidence="2 3" key="1">
    <citation type="journal article" date="2016" name="Mol. Biol. Evol.">
        <title>Comparative Genomics of Early-Diverging Mushroom-Forming Fungi Provides Insights into the Origins of Lignocellulose Decay Capabilities.</title>
        <authorList>
            <person name="Nagy L.G."/>
            <person name="Riley R."/>
            <person name="Tritt A."/>
            <person name="Adam C."/>
            <person name="Daum C."/>
            <person name="Floudas D."/>
            <person name="Sun H."/>
            <person name="Yadav J.S."/>
            <person name="Pangilinan J."/>
            <person name="Larsson K.H."/>
            <person name="Matsuura K."/>
            <person name="Barry K."/>
            <person name="Labutti K."/>
            <person name="Kuo R."/>
            <person name="Ohm R.A."/>
            <person name="Bhattacharya S.S."/>
            <person name="Shirouzu T."/>
            <person name="Yoshinaga Y."/>
            <person name="Martin F.M."/>
            <person name="Grigoriev I.V."/>
            <person name="Hibbett D.S."/>
        </authorList>
    </citation>
    <scope>NUCLEOTIDE SEQUENCE [LARGE SCALE GENOMIC DNA]</scope>
    <source>
        <strain evidence="2 3">HHB12029</strain>
    </source>
</reference>
<feature type="compositionally biased region" description="Basic and acidic residues" evidence="1">
    <location>
        <begin position="84"/>
        <end position="93"/>
    </location>
</feature>
<feature type="compositionally biased region" description="Low complexity" evidence="1">
    <location>
        <begin position="531"/>
        <end position="540"/>
    </location>
</feature>
<feature type="region of interest" description="Disordered" evidence="1">
    <location>
        <begin position="522"/>
        <end position="547"/>
    </location>
</feature>
<dbReference type="InParanoid" id="A0A165D1G2"/>
<evidence type="ECO:0000313" key="2">
    <source>
        <dbReference type="EMBL" id="KZV83627.1"/>
    </source>
</evidence>
<organism evidence="2 3">
    <name type="scientific">Exidia glandulosa HHB12029</name>
    <dbReference type="NCBI Taxonomy" id="1314781"/>
    <lineage>
        <taxon>Eukaryota</taxon>
        <taxon>Fungi</taxon>
        <taxon>Dikarya</taxon>
        <taxon>Basidiomycota</taxon>
        <taxon>Agaricomycotina</taxon>
        <taxon>Agaricomycetes</taxon>
        <taxon>Auriculariales</taxon>
        <taxon>Exidiaceae</taxon>
        <taxon>Exidia</taxon>
    </lineage>
</organism>
<feature type="region of interest" description="Disordered" evidence="1">
    <location>
        <begin position="1"/>
        <end position="33"/>
    </location>
</feature>
<dbReference type="AlphaFoldDB" id="A0A165D1G2"/>
<sequence length="643" mass="70652">MNISDTSSDYYDRSLSSTPSRLARPGDDSALSSSLLLPIDIHAAALQRYNRIMTRHNEKKNGQEHPDSDRGSSSPPATKPTRSKAPEPPREVPARMPGAKGPQQPAPAPARRTRQQSAVDGVDPPVYDLPPPRRSAPTKPANKDPAPLLNLPGPSPPVVLLKKPTQAAKKDAVASARAKPVAPTIPVRNFGPNAFKLFGPAPAKQAPPPPRPAAAPRAKEKAQAAVEPEPPSDERVEPELAQDGDDDADVDEEDALLASPTVAHVKRRAAVPKPANIAPKRLFEQAKRSTRFAQPAEEDEDAVDTFDDDDVFGAYETVTVAPPRGTKRAAPPRAQFASKEDGASPPRKRVSNPFAHIVPGFEGDKRIAMVPDCVREIVEGGFKIYLPVHLFALEVLQQEEEARVNLRPGESIASRLPAPTVPESQATLQQWMQWTKRMIACLEALEVPEFIVDMYRSHFRNIELEEDLVPAWTVWRYYDMRRRQMFKGEHPHDISRLDRDLLARMRDKVTGELHARMESAIGKSRTAGHASSSKPVASSSTQEPRVSGTSNVLKLKYSRCMICGSNTHVFDKDVARKDCETRWLVYDAVKGAWKCPDTGSYICWLFNGTSGCTKKTCRLREKGHRCALCGSSAHGCHGCPVHP</sequence>
<feature type="region of interest" description="Disordered" evidence="1">
    <location>
        <begin position="317"/>
        <end position="351"/>
    </location>
</feature>
<proteinExistence type="predicted"/>
<name>A0A165D1G2_EXIGL</name>
<accession>A0A165D1G2</accession>
<dbReference type="EMBL" id="KV426262">
    <property type="protein sequence ID" value="KZV83627.1"/>
    <property type="molecule type" value="Genomic_DNA"/>
</dbReference>
<gene>
    <name evidence="2" type="ORF">EXIGLDRAFT_777378</name>
</gene>
<protein>
    <submittedName>
        <fullName evidence="2">Uncharacterized protein</fullName>
    </submittedName>
</protein>